<reference evidence="2" key="2">
    <citation type="submission" date="2024-06" db="UniProtKB">
        <authorList>
            <consortium name="EnsemblMetazoa"/>
        </authorList>
    </citation>
    <scope>IDENTIFICATION</scope>
</reference>
<proteinExistence type="predicted"/>
<accession>A0AAN0JNZ7</accession>
<dbReference type="EnsemblMetazoa" id="XM_020002995.1">
    <property type="protein sequence ID" value="XP_019858554.1"/>
    <property type="gene ID" value="LOC109586788"/>
</dbReference>
<evidence type="ECO:0000313" key="3">
    <source>
        <dbReference type="Proteomes" id="UP000007879"/>
    </source>
</evidence>
<dbReference type="RefSeq" id="XP_019858554.1">
    <property type="nucleotide sequence ID" value="XM_020002995.1"/>
</dbReference>
<dbReference type="InterPro" id="IPR013783">
    <property type="entry name" value="Ig-like_fold"/>
</dbReference>
<reference evidence="3" key="1">
    <citation type="journal article" date="2010" name="Nature">
        <title>The Amphimedon queenslandica genome and the evolution of animal complexity.</title>
        <authorList>
            <person name="Srivastava M."/>
            <person name="Simakov O."/>
            <person name="Chapman J."/>
            <person name="Fahey B."/>
            <person name="Gauthier M.E."/>
            <person name="Mitros T."/>
            <person name="Richards G.S."/>
            <person name="Conaco C."/>
            <person name="Dacre M."/>
            <person name="Hellsten U."/>
            <person name="Larroux C."/>
            <person name="Putnam N.H."/>
            <person name="Stanke M."/>
            <person name="Adamska M."/>
            <person name="Darling A."/>
            <person name="Degnan S.M."/>
            <person name="Oakley T.H."/>
            <person name="Plachetzki D.C."/>
            <person name="Zhai Y."/>
            <person name="Adamski M."/>
            <person name="Calcino A."/>
            <person name="Cummins S.F."/>
            <person name="Goodstein D.M."/>
            <person name="Harris C."/>
            <person name="Jackson D.J."/>
            <person name="Leys S.P."/>
            <person name="Shu S."/>
            <person name="Woodcroft B.J."/>
            <person name="Vervoort M."/>
            <person name="Kosik K.S."/>
            <person name="Manning G."/>
            <person name="Degnan B.M."/>
            <person name="Rokhsar D.S."/>
        </authorList>
    </citation>
    <scope>NUCLEOTIDE SEQUENCE [LARGE SCALE GENOMIC DNA]</scope>
</reference>
<evidence type="ECO:0000259" key="1">
    <source>
        <dbReference type="PROSITE" id="PS50835"/>
    </source>
</evidence>
<keyword evidence="3" id="KW-1185">Reference proteome</keyword>
<protein>
    <recommendedName>
        <fullName evidence="1">Ig-like domain-containing protein</fullName>
    </recommendedName>
</protein>
<name>A0AAN0JNZ7_AMPQE</name>
<sequence length="161" mass="17790">MMRGAAPRSFPGALKRWRLPPAFLLFYYSLLFSAVIAVTDSSSDYNYAVQINPVIFLTHPLSDVQYETQALSLSCQANISQVVNKDVALPSVHWRINGSIIRSNDRLRINTNTTSGFSHLYFPSLSISDAGLYECVADDSDGRYITLSDPAIVTVIPLNVS</sequence>
<dbReference type="InterPro" id="IPR036179">
    <property type="entry name" value="Ig-like_dom_sf"/>
</dbReference>
<dbReference type="GeneID" id="109586788"/>
<dbReference type="CDD" id="cd00096">
    <property type="entry name" value="Ig"/>
    <property type="match status" value="1"/>
</dbReference>
<dbReference type="Proteomes" id="UP000007879">
    <property type="component" value="Unassembled WGS sequence"/>
</dbReference>
<feature type="domain" description="Ig-like" evidence="1">
    <location>
        <begin position="53"/>
        <end position="146"/>
    </location>
</feature>
<dbReference type="InterPro" id="IPR007110">
    <property type="entry name" value="Ig-like_dom"/>
</dbReference>
<dbReference type="SUPFAM" id="SSF48726">
    <property type="entry name" value="Immunoglobulin"/>
    <property type="match status" value="1"/>
</dbReference>
<dbReference type="Pfam" id="PF13895">
    <property type="entry name" value="Ig_2"/>
    <property type="match status" value="1"/>
</dbReference>
<dbReference type="SMART" id="SM00409">
    <property type="entry name" value="IG"/>
    <property type="match status" value="1"/>
</dbReference>
<dbReference type="AlphaFoldDB" id="A0AAN0JNZ7"/>
<dbReference type="InterPro" id="IPR003599">
    <property type="entry name" value="Ig_sub"/>
</dbReference>
<dbReference type="KEGG" id="aqu:109586788"/>
<organism evidence="2 3">
    <name type="scientific">Amphimedon queenslandica</name>
    <name type="common">Sponge</name>
    <dbReference type="NCBI Taxonomy" id="400682"/>
    <lineage>
        <taxon>Eukaryota</taxon>
        <taxon>Metazoa</taxon>
        <taxon>Porifera</taxon>
        <taxon>Demospongiae</taxon>
        <taxon>Heteroscleromorpha</taxon>
        <taxon>Haplosclerida</taxon>
        <taxon>Niphatidae</taxon>
        <taxon>Amphimedon</taxon>
    </lineage>
</organism>
<dbReference type="PROSITE" id="PS50835">
    <property type="entry name" value="IG_LIKE"/>
    <property type="match status" value="1"/>
</dbReference>
<dbReference type="Gene3D" id="2.60.40.10">
    <property type="entry name" value="Immunoglobulins"/>
    <property type="match status" value="1"/>
</dbReference>
<evidence type="ECO:0000313" key="2">
    <source>
        <dbReference type="EnsemblMetazoa" id="XP_019858554.1"/>
    </source>
</evidence>